<feature type="domain" description="GLUG" evidence="2">
    <location>
        <begin position="515"/>
        <end position="540"/>
    </location>
</feature>
<accession>S3ZIB0</accession>
<evidence type="ECO:0000313" key="3">
    <source>
        <dbReference type="EMBL" id="EPH20465.1"/>
    </source>
</evidence>
<keyword evidence="1" id="KW-0732">Signal</keyword>
<dbReference type="AlphaFoldDB" id="S3ZIB0"/>
<dbReference type="SMART" id="SM00710">
    <property type="entry name" value="PbH1"/>
    <property type="match status" value="4"/>
</dbReference>
<protein>
    <recommendedName>
        <fullName evidence="2">GLUG domain-containing protein</fullName>
    </recommendedName>
</protein>
<evidence type="ECO:0000256" key="1">
    <source>
        <dbReference type="SAM" id="SignalP"/>
    </source>
</evidence>
<feature type="signal peptide" evidence="1">
    <location>
        <begin position="1"/>
        <end position="23"/>
    </location>
</feature>
<dbReference type="OrthoDB" id="9760059at2"/>
<feature type="chain" id="PRO_5004514606" description="GLUG domain-containing protein" evidence="1">
    <location>
        <begin position="24"/>
        <end position="825"/>
    </location>
</feature>
<dbReference type="PROSITE" id="PS51257">
    <property type="entry name" value="PROKAR_LIPOPROTEIN"/>
    <property type="match status" value="1"/>
</dbReference>
<evidence type="ECO:0000259" key="2">
    <source>
        <dbReference type="Pfam" id="PF07581"/>
    </source>
</evidence>
<dbReference type="PATRIC" id="fig|1073351.3.peg.1686"/>
<dbReference type="RefSeq" id="WP_016661788.1">
    <property type="nucleotide sequence ID" value="NZ_KE340312.1"/>
</dbReference>
<comment type="caution">
    <text evidence="3">The sequence shown here is derived from an EMBL/GenBank/DDBJ whole genome shotgun (WGS) entry which is preliminary data.</text>
</comment>
<dbReference type="SUPFAM" id="SSF51126">
    <property type="entry name" value="Pectin lyase-like"/>
    <property type="match status" value="1"/>
</dbReference>
<reference evidence="3 4" key="1">
    <citation type="submission" date="2013-05" db="EMBL/GenBank/DDBJ databases">
        <title>The Genome Sequence of Bacteroides stercoris CC31F.</title>
        <authorList>
            <consortium name="The Broad Institute Genomics Platform"/>
            <person name="Earl A."/>
            <person name="Ward D."/>
            <person name="Feldgarden M."/>
            <person name="Gevers D."/>
            <person name="Oliphant K."/>
            <person name="Allen-Vercoe E."/>
            <person name="Walker B."/>
            <person name="Young S."/>
            <person name="Zeng Q."/>
            <person name="Gargeya S."/>
            <person name="Fitzgerald M."/>
            <person name="Haas B."/>
            <person name="Abouelleil A."/>
            <person name="Allen A.W."/>
            <person name="Alvarado L."/>
            <person name="Arachchi H.M."/>
            <person name="Berlin A.M."/>
            <person name="Chapman S.B."/>
            <person name="Gainer-Dewar J."/>
            <person name="Goldberg J."/>
            <person name="Griggs A."/>
            <person name="Gujja S."/>
            <person name="Hansen M."/>
            <person name="Howarth C."/>
            <person name="Imamovic A."/>
            <person name="Ireland A."/>
            <person name="Larimer J."/>
            <person name="McCowan C."/>
            <person name="Murphy C."/>
            <person name="Pearson M."/>
            <person name="Poon T.W."/>
            <person name="Priest M."/>
            <person name="Roberts A."/>
            <person name="Saif S."/>
            <person name="Shea T."/>
            <person name="Sisk P."/>
            <person name="Sykes S."/>
            <person name="Wortman J."/>
            <person name="Nusbaum C."/>
            <person name="Birren B."/>
        </authorList>
    </citation>
    <scope>NUCLEOTIDE SEQUENCE [LARGE SCALE GENOMIC DNA]</scope>
    <source>
        <strain evidence="3 4">CC31F</strain>
    </source>
</reference>
<name>S3ZIB0_BACSE</name>
<dbReference type="InterPro" id="IPR011050">
    <property type="entry name" value="Pectin_lyase_fold/virulence"/>
</dbReference>
<gene>
    <name evidence="3" type="ORF">HMPREF1181_01680</name>
</gene>
<evidence type="ECO:0000313" key="4">
    <source>
        <dbReference type="Proteomes" id="UP000014614"/>
    </source>
</evidence>
<proteinExistence type="predicted"/>
<dbReference type="Proteomes" id="UP000014614">
    <property type="component" value="Unassembled WGS sequence"/>
</dbReference>
<dbReference type="InterPro" id="IPR011493">
    <property type="entry name" value="GLUG"/>
</dbReference>
<dbReference type="InterPro" id="IPR006626">
    <property type="entry name" value="PbH1"/>
</dbReference>
<organism evidence="3 4">
    <name type="scientific">Bacteroides stercoris CC31F</name>
    <dbReference type="NCBI Taxonomy" id="1073351"/>
    <lineage>
        <taxon>Bacteria</taxon>
        <taxon>Pseudomonadati</taxon>
        <taxon>Bacteroidota</taxon>
        <taxon>Bacteroidia</taxon>
        <taxon>Bacteroidales</taxon>
        <taxon>Bacteroidaceae</taxon>
        <taxon>Bacteroides</taxon>
    </lineage>
</organism>
<dbReference type="Gene3D" id="2.160.20.110">
    <property type="match status" value="1"/>
</dbReference>
<dbReference type="Pfam" id="PF07581">
    <property type="entry name" value="Glug"/>
    <property type="match status" value="1"/>
</dbReference>
<sequence>MNKKLFLGMFAAAGMLLATSCSNDELDVVQSGNEAQVTFSLAAEGGIATRAISDGTGADLLYYAIFDAHGKLITTIKGSTAGLLKKENAFLNGSKQDAVEVTLAKGQEYTAVFWAQDASCTAYTVTAETDGLKVAVDYEGDNNDETRDAFFKAETFKVTGNTEIDVVLKRPFAQINVGVTEADWKAAVESGIEITASKVVIKNAATSINLLDGTVKGEQAVEYDFAAIPTDPAILEVDVDRDGTIQENEKYKYLSMSYILTDNDEKRTTLEADGLQFTFKSGGEDIVFDEGLHAVPVQRNWRTNILGKLLTGDIQFNIVIDERFDDDYNYPEFEEVTNGVKYDAATKTYYLYSVDGLNWLSTESNTNSNQFSGYTVKLTSDVDMKNVAWTPIGTTKTFMGTFDGGNKTISNLTVKVTDDENSAGLFGNVIGNIKNVKLSNVNISGHYKAGAVVGSIYGNIENCHVDGGKILSTPNSQKNNANNVGGIVGYVSENSKTGYSVTNCTVNNLDITAYRSVGGIAGRLMTGAKVENCVVNNTNVIADMIAEYADTGKESAAGAVVGDNRPNADLSSNTTNNVTVNVYTVENNIATVGTANGVNYALSQGYTTVFAEDVAAPLANSAIYGTPVAVVMKEGGVLDGNGFSLDIENPQYNGYAVETYGGTIKNLTIDTPVGRGIVISSPKQDIYIDNVVVDGPGYAINTTEHNGKNLIVTNSTVKGWTSLAGLDAVSFTKCNFGENSSKYWQNNGYDQDYDRLIRPYVSTTFTECVFEKGYYLDLSALAANAKITLKDCVCGEVEITAENYNTYISVELPANRTLTDCVAFE</sequence>
<dbReference type="HOGENOM" id="CLU_345411_0_0_10"/>
<dbReference type="EMBL" id="ATFP01000023">
    <property type="protein sequence ID" value="EPH20465.1"/>
    <property type="molecule type" value="Genomic_DNA"/>
</dbReference>